<reference evidence="3" key="1">
    <citation type="submission" date="2022-11" db="UniProtKB">
        <authorList>
            <consortium name="EnsemblMetazoa"/>
        </authorList>
    </citation>
    <scope>IDENTIFICATION</scope>
</reference>
<evidence type="ECO:0000256" key="1">
    <source>
        <dbReference type="SAM" id="Coils"/>
    </source>
</evidence>
<dbReference type="OMA" id="QREMLKV"/>
<dbReference type="GeneID" id="119726783"/>
<dbReference type="Proteomes" id="UP000887568">
    <property type="component" value="Unplaced"/>
</dbReference>
<accession>A0A913ZU08</accession>
<dbReference type="RefSeq" id="XP_038054561.1">
    <property type="nucleotide sequence ID" value="XM_038198633.1"/>
</dbReference>
<name>A0A913ZU08_PATMI</name>
<evidence type="ECO:0000313" key="4">
    <source>
        <dbReference type="Proteomes" id="UP000887568"/>
    </source>
</evidence>
<keyword evidence="4" id="KW-1185">Reference proteome</keyword>
<feature type="coiled-coil region" evidence="1">
    <location>
        <begin position="34"/>
        <end position="72"/>
    </location>
</feature>
<keyword evidence="1" id="KW-0175">Coiled coil</keyword>
<feature type="compositionally biased region" description="Basic and acidic residues" evidence="2">
    <location>
        <begin position="149"/>
        <end position="160"/>
    </location>
</feature>
<protein>
    <submittedName>
        <fullName evidence="3">Uncharacterized protein</fullName>
    </submittedName>
</protein>
<dbReference type="AlphaFoldDB" id="A0A913ZU08"/>
<sequence>MLQENDIYAPEYAVTDLRTGQLNSNERARLQIVLRHIERAYRLNEQRVDRYKQQLRRELIDLEANKAAMRSHALGYGRLEQLDHASQRETLKVFSQRGRYNYSLKSEVNFHRECMSSYNARLEHAKKLLAAARRQSLQAIAKGDAVFPRGRDGEGNREMDGQGEALEGSYRTRTPTPGDFIFPRM</sequence>
<dbReference type="EnsemblMetazoa" id="XM_038198633.1">
    <property type="protein sequence ID" value="XP_038054561.1"/>
    <property type="gene ID" value="LOC119726783"/>
</dbReference>
<dbReference type="OrthoDB" id="10012493at2759"/>
<feature type="region of interest" description="Disordered" evidence="2">
    <location>
        <begin position="146"/>
        <end position="185"/>
    </location>
</feature>
<evidence type="ECO:0000313" key="3">
    <source>
        <dbReference type="EnsemblMetazoa" id="XP_038054561.1"/>
    </source>
</evidence>
<proteinExistence type="predicted"/>
<evidence type="ECO:0000256" key="2">
    <source>
        <dbReference type="SAM" id="MobiDB-lite"/>
    </source>
</evidence>
<organism evidence="3 4">
    <name type="scientific">Patiria miniata</name>
    <name type="common">Bat star</name>
    <name type="synonym">Asterina miniata</name>
    <dbReference type="NCBI Taxonomy" id="46514"/>
    <lineage>
        <taxon>Eukaryota</taxon>
        <taxon>Metazoa</taxon>
        <taxon>Echinodermata</taxon>
        <taxon>Eleutherozoa</taxon>
        <taxon>Asterozoa</taxon>
        <taxon>Asteroidea</taxon>
        <taxon>Valvatacea</taxon>
        <taxon>Valvatida</taxon>
        <taxon>Asterinidae</taxon>
        <taxon>Patiria</taxon>
    </lineage>
</organism>